<dbReference type="Gene3D" id="3.90.230.10">
    <property type="entry name" value="Creatinase/methionine aminopeptidase superfamily"/>
    <property type="match status" value="1"/>
</dbReference>
<proteinExistence type="predicted"/>
<name>A0A3D9IW81_9BACL</name>
<dbReference type="InterPro" id="IPR000994">
    <property type="entry name" value="Pept_M24"/>
</dbReference>
<evidence type="ECO:0000313" key="3">
    <source>
        <dbReference type="Proteomes" id="UP000256869"/>
    </source>
</evidence>
<feature type="domain" description="Peptidase M24" evidence="1">
    <location>
        <begin position="158"/>
        <end position="372"/>
    </location>
</feature>
<keyword evidence="3" id="KW-1185">Reference proteome</keyword>
<dbReference type="RefSeq" id="WP_115990894.1">
    <property type="nucleotide sequence ID" value="NZ_QRDY01000001.1"/>
</dbReference>
<protein>
    <submittedName>
        <fullName evidence="2">Xaa-Pro aminopeptidase</fullName>
    </submittedName>
</protein>
<dbReference type="GO" id="GO:0004177">
    <property type="term" value="F:aminopeptidase activity"/>
    <property type="evidence" value="ECO:0007669"/>
    <property type="project" value="UniProtKB-KW"/>
</dbReference>
<dbReference type="InterPro" id="IPR029149">
    <property type="entry name" value="Creatin/AminoP/Spt16_N"/>
</dbReference>
<gene>
    <name evidence="2" type="ORF">DFP95_101430</name>
</gene>
<keyword evidence="2" id="KW-0645">Protease</keyword>
<comment type="caution">
    <text evidence="2">The sequence shown here is derived from an EMBL/GenBank/DDBJ whole genome shotgun (WGS) entry which is preliminary data.</text>
</comment>
<dbReference type="Gene3D" id="3.40.350.10">
    <property type="entry name" value="Creatinase/prolidase N-terminal domain"/>
    <property type="match status" value="1"/>
</dbReference>
<dbReference type="Proteomes" id="UP000256869">
    <property type="component" value="Unassembled WGS sequence"/>
</dbReference>
<keyword evidence="2" id="KW-0378">Hydrolase</keyword>
<dbReference type="InterPro" id="IPR050659">
    <property type="entry name" value="Peptidase_M24B"/>
</dbReference>
<dbReference type="Pfam" id="PF00557">
    <property type="entry name" value="Peptidase_M24"/>
    <property type="match status" value="1"/>
</dbReference>
<dbReference type="SUPFAM" id="SSF53092">
    <property type="entry name" value="Creatinase/prolidase N-terminal domain"/>
    <property type="match status" value="1"/>
</dbReference>
<accession>A0A3D9IW81</accession>
<dbReference type="SUPFAM" id="SSF55920">
    <property type="entry name" value="Creatinase/aminopeptidase"/>
    <property type="match status" value="1"/>
</dbReference>
<evidence type="ECO:0000313" key="2">
    <source>
        <dbReference type="EMBL" id="RED65934.1"/>
    </source>
</evidence>
<dbReference type="EMBL" id="QRDY01000001">
    <property type="protein sequence ID" value="RED65934.1"/>
    <property type="molecule type" value="Genomic_DNA"/>
</dbReference>
<evidence type="ECO:0000259" key="1">
    <source>
        <dbReference type="Pfam" id="PF00557"/>
    </source>
</evidence>
<dbReference type="AlphaFoldDB" id="A0A3D9IW81"/>
<organism evidence="2 3">
    <name type="scientific">Cohnella lupini</name>
    <dbReference type="NCBI Taxonomy" id="1294267"/>
    <lineage>
        <taxon>Bacteria</taxon>
        <taxon>Bacillati</taxon>
        <taxon>Bacillota</taxon>
        <taxon>Bacilli</taxon>
        <taxon>Bacillales</taxon>
        <taxon>Paenibacillaceae</taxon>
        <taxon>Cohnella</taxon>
    </lineage>
</organism>
<dbReference type="PANTHER" id="PTHR46112">
    <property type="entry name" value="AMINOPEPTIDASE"/>
    <property type="match status" value="1"/>
</dbReference>
<sequence>MDYSVNREKMEQAAEALNQQGIDLWLILTSEGSDPCLPLVTGVRTVGPGAFLLTSKGERYAVCTSIDAQDIEESGLFDKVVKYTEGLAGALRELVDSIRPYRMALNYSEGEHLCDGLTLGRYRWLMEALHGIECEFVSSESFLTRLRSLKTPEEIRRTKKAIDITLDIYDAVFKKLKVGMTEKQAGELFLGEMSARDVVNGLDRTLSMPMVLKDNISHRQPSDNVIEYGDMVIFDYSVDYEGYVSDIARTVYFLKPDENDAPEDMKFAFQAAYDAISAARLALKPGAIGHEVDGVARQFLLDRGMPEISHATGHQIGRQTHDGGTLLGPRWDRYGSAPYGSVEKNMIFTLEPTILPGKQPYILLEENLVVTDEGSEYLSSRQESLVLIRS</sequence>
<dbReference type="InterPro" id="IPR036005">
    <property type="entry name" value="Creatinase/aminopeptidase-like"/>
</dbReference>
<dbReference type="PANTHER" id="PTHR46112:SF8">
    <property type="entry name" value="CYTOPLASMIC PEPTIDASE PEPQ-RELATED"/>
    <property type="match status" value="1"/>
</dbReference>
<dbReference type="OrthoDB" id="9765815at2"/>
<keyword evidence="2" id="KW-0031">Aminopeptidase</keyword>
<reference evidence="2 3" key="1">
    <citation type="submission" date="2018-07" db="EMBL/GenBank/DDBJ databases">
        <title>Genomic Encyclopedia of Type Strains, Phase III (KMG-III): the genomes of soil and plant-associated and newly described type strains.</title>
        <authorList>
            <person name="Whitman W."/>
        </authorList>
    </citation>
    <scope>NUCLEOTIDE SEQUENCE [LARGE SCALE GENOMIC DNA]</scope>
    <source>
        <strain evidence="2 3">CECT 8236</strain>
    </source>
</reference>